<name>A0A037ZIE0_9RHOB</name>
<protein>
    <recommendedName>
        <fullName evidence="3">TNase-like domain-containing protein</fullName>
    </recommendedName>
</protein>
<accession>A0A037ZIE0</accession>
<gene>
    <name evidence="1" type="ORF">ACMU_10710</name>
</gene>
<dbReference type="Gene3D" id="2.40.50.90">
    <property type="match status" value="1"/>
</dbReference>
<dbReference type="STRING" id="1454373.ACMU_10710"/>
<evidence type="ECO:0000313" key="1">
    <source>
        <dbReference type="EMBL" id="KAJ56215.1"/>
    </source>
</evidence>
<dbReference type="Proteomes" id="UP000026249">
    <property type="component" value="Unassembled WGS sequence"/>
</dbReference>
<comment type="caution">
    <text evidence="1">The sequence shown here is derived from an EMBL/GenBank/DDBJ whole genome shotgun (WGS) entry which is preliminary data.</text>
</comment>
<evidence type="ECO:0008006" key="3">
    <source>
        <dbReference type="Google" id="ProtNLM"/>
    </source>
</evidence>
<organism evidence="1 2">
    <name type="scientific">Actibacterium mucosum KCTC 23349</name>
    <dbReference type="NCBI Taxonomy" id="1454373"/>
    <lineage>
        <taxon>Bacteria</taxon>
        <taxon>Pseudomonadati</taxon>
        <taxon>Pseudomonadota</taxon>
        <taxon>Alphaproteobacteria</taxon>
        <taxon>Rhodobacterales</taxon>
        <taxon>Roseobacteraceae</taxon>
        <taxon>Actibacterium</taxon>
    </lineage>
</organism>
<dbReference type="RefSeq" id="WP_051588195.1">
    <property type="nucleotide sequence ID" value="NZ_JFKE01000003.1"/>
</dbReference>
<dbReference type="SUPFAM" id="SSF50199">
    <property type="entry name" value="Staphylococcal nuclease"/>
    <property type="match status" value="1"/>
</dbReference>
<dbReference type="InterPro" id="IPR035437">
    <property type="entry name" value="SNase_OB-fold_sf"/>
</dbReference>
<proteinExistence type="predicted"/>
<reference evidence="1 2" key="1">
    <citation type="submission" date="2014-03" db="EMBL/GenBank/DDBJ databases">
        <title>Draft Genome Sequence of Actibacterium mucosum KCTC 23349, a Marine Alphaproteobacterium with Complex Ionic Requirements Isolated from Mediterranean Seawater at Malvarrosa Beach, Valencia, Spain.</title>
        <authorList>
            <person name="Arahal D.R."/>
            <person name="Shao Z."/>
            <person name="Lai Q."/>
            <person name="Pujalte M.J."/>
        </authorList>
    </citation>
    <scope>NUCLEOTIDE SEQUENCE [LARGE SCALE GENOMIC DNA]</scope>
    <source>
        <strain evidence="1 2">KCTC 23349</strain>
    </source>
</reference>
<evidence type="ECO:0000313" key="2">
    <source>
        <dbReference type="Proteomes" id="UP000026249"/>
    </source>
</evidence>
<dbReference type="EMBL" id="JFKE01000003">
    <property type="protein sequence ID" value="KAJ56215.1"/>
    <property type="molecule type" value="Genomic_DNA"/>
</dbReference>
<dbReference type="OrthoDB" id="9792155at2"/>
<keyword evidence="2" id="KW-1185">Reference proteome</keyword>
<dbReference type="AlphaFoldDB" id="A0A037ZIE0"/>
<sequence>MARPRRKVVRFSRDYRKARKFDMGLPPYRPGSGKRKRRSRQFFLVIAIVLLAFGPSLGDIANGYLTPHDGCRVVRVIDGDTVTLICPLSGIQRGRILAYDTPEMNAQCTSEALKAFAAKQYLRWLLWSSGHISARTEGIDRYGRALVLLLIDGKGVARPMIKAGLGKEYSGGRRDSWCT</sequence>